<proteinExistence type="predicted"/>
<evidence type="ECO:0000259" key="1">
    <source>
        <dbReference type="SMART" id="SM00507"/>
    </source>
</evidence>
<dbReference type="CDD" id="cd00085">
    <property type="entry name" value="HNHc"/>
    <property type="match status" value="1"/>
</dbReference>
<dbReference type="GO" id="GO:0004519">
    <property type="term" value="F:endonuclease activity"/>
    <property type="evidence" value="ECO:0007669"/>
    <property type="project" value="UniProtKB-KW"/>
</dbReference>
<gene>
    <name evidence="2" type="ORF">O0535_23390</name>
</gene>
<keyword evidence="2" id="KW-0540">Nuclease</keyword>
<dbReference type="Gene3D" id="1.10.30.50">
    <property type="match status" value="1"/>
</dbReference>
<evidence type="ECO:0000313" key="2">
    <source>
        <dbReference type="EMBL" id="MCZ0833655.1"/>
    </source>
</evidence>
<dbReference type="Pfam" id="PF26348">
    <property type="entry name" value="SRA_ScoMcrA"/>
    <property type="match status" value="1"/>
</dbReference>
<dbReference type="EMBL" id="JAPTNG010000027">
    <property type="protein sequence ID" value="MCZ0833655.1"/>
    <property type="molecule type" value="Genomic_DNA"/>
</dbReference>
<sequence>MTGKYLYLSLEYRKNSVGQQNPLFLSNIFCMIKIYIASGGIHMFSPGLNHGETISNQELANIFKCGTQGGMRKSNTTNTLVLISDHTKSLYEDRWEDNILHYVGMGRIGDQSLMFMQNKTLNESFTSNISIYLFEVFNKNEYRFVGPVRLEGTSYQEKQLDEENNERNVWVFPLKVLGNITPLSIETLNDNKKRQEKRIRRLSDDELYKRAKISGRKSGKRNVTSITYERDPYVTEYAKRRAKGICQLCEKEAPFKDKNDEPYLETHHIQWLSRYGADSIENTVALCPNCHRKMHILDLKEDVEKLKLAVEREM</sequence>
<keyword evidence="3" id="KW-1185">Reference proteome</keyword>
<dbReference type="SMART" id="SM00507">
    <property type="entry name" value="HNHc"/>
    <property type="match status" value="1"/>
</dbReference>
<comment type="caution">
    <text evidence="2">The sequence shown here is derived from an EMBL/GenBank/DDBJ whole genome shotgun (WGS) entry which is preliminary data.</text>
</comment>
<keyword evidence="2" id="KW-0255">Endonuclease</keyword>
<dbReference type="InterPro" id="IPR002711">
    <property type="entry name" value="HNH"/>
</dbReference>
<feature type="domain" description="HNH nuclease" evidence="1">
    <location>
        <begin position="233"/>
        <end position="292"/>
    </location>
</feature>
<protein>
    <submittedName>
        <fullName evidence="2">HNH endonuclease</fullName>
    </submittedName>
</protein>
<dbReference type="InterPro" id="IPR003615">
    <property type="entry name" value="HNH_nuc"/>
</dbReference>
<dbReference type="Proteomes" id="UP001067708">
    <property type="component" value="Unassembled WGS sequence"/>
</dbReference>
<evidence type="ECO:0000313" key="3">
    <source>
        <dbReference type="Proteomes" id="UP001067708"/>
    </source>
</evidence>
<accession>A0ABT4I3L5</accession>
<dbReference type="Pfam" id="PF01844">
    <property type="entry name" value="HNH"/>
    <property type="match status" value="1"/>
</dbReference>
<keyword evidence="2" id="KW-0378">Hydrolase</keyword>
<dbReference type="InterPro" id="IPR058712">
    <property type="entry name" value="SRA_ScoMcrA"/>
</dbReference>
<reference evidence="2" key="1">
    <citation type="submission" date="2022-09" db="EMBL/GenBank/DDBJ databases">
        <title>Genome analysis and characterization of larvicidal activity of Brevibacillus strains.</title>
        <authorList>
            <person name="Patrusheva E.V."/>
            <person name="Izotova A.O."/>
            <person name="Toshchakov S.V."/>
            <person name="Sineoky S.P."/>
        </authorList>
    </citation>
    <scope>NUCLEOTIDE SEQUENCE</scope>
    <source>
        <strain evidence="2">VKPM_B-13244</strain>
    </source>
</reference>
<organism evidence="2 3">
    <name type="scientific">Brevibacillus halotolerans</name>
    <dbReference type="NCBI Taxonomy" id="1507437"/>
    <lineage>
        <taxon>Bacteria</taxon>
        <taxon>Bacillati</taxon>
        <taxon>Bacillota</taxon>
        <taxon>Bacilli</taxon>
        <taxon>Bacillales</taxon>
        <taxon>Paenibacillaceae</taxon>
        <taxon>Brevibacillus</taxon>
    </lineage>
</organism>
<name>A0ABT4I3L5_9BACL</name>